<evidence type="ECO:0000313" key="3">
    <source>
        <dbReference type="Proteomes" id="UP001431775"/>
    </source>
</evidence>
<feature type="domain" description="N-acetyltransferase" evidence="1">
    <location>
        <begin position="1"/>
        <end position="112"/>
    </location>
</feature>
<dbReference type="Proteomes" id="UP001431775">
    <property type="component" value="Unassembled WGS sequence"/>
</dbReference>
<proteinExistence type="predicted"/>
<dbReference type="PROSITE" id="PS51186">
    <property type="entry name" value="GNAT"/>
    <property type="match status" value="1"/>
</dbReference>
<sequence>MKKLSKSVVIERLKSDFIIGSYENNNLIGIGGLTRFAGSKLQHRALLWGMYVRSEYRGKNVANTIMSLLIGHATDSKIERVILTVVSSNLRAISFYKKWKFISYGFDPYAVK</sequence>
<dbReference type="Pfam" id="PF00583">
    <property type="entry name" value="Acetyltransf_1"/>
    <property type="match status" value="1"/>
</dbReference>
<dbReference type="EMBL" id="JASBAN010000001">
    <property type="protein sequence ID" value="MDI2113324.1"/>
    <property type="molecule type" value="Genomic_DNA"/>
</dbReference>
<name>A0ABT6Q938_9PROT</name>
<dbReference type="Gene3D" id="3.40.630.30">
    <property type="match status" value="1"/>
</dbReference>
<dbReference type="InterPro" id="IPR016181">
    <property type="entry name" value="Acyl_CoA_acyltransferase"/>
</dbReference>
<accession>A0ABT6Q938</accession>
<dbReference type="SUPFAM" id="SSF55729">
    <property type="entry name" value="Acyl-CoA N-acyltransferases (Nat)"/>
    <property type="match status" value="1"/>
</dbReference>
<comment type="caution">
    <text evidence="2">The sequence shown here is derived from an EMBL/GenBank/DDBJ whole genome shotgun (WGS) entry which is preliminary data.</text>
</comment>
<dbReference type="RefSeq" id="WP_281462934.1">
    <property type="nucleotide sequence ID" value="NZ_JASBAN010000001.1"/>
</dbReference>
<evidence type="ECO:0000313" key="2">
    <source>
        <dbReference type="EMBL" id="MDI2113324.1"/>
    </source>
</evidence>
<evidence type="ECO:0000259" key="1">
    <source>
        <dbReference type="PROSITE" id="PS51186"/>
    </source>
</evidence>
<organism evidence="2 3">
    <name type="scientific">Commensalibacter nepenthis</name>
    <dbReference type="NCBI Taxonomy" id="3043872"/>
    <lineage>
        <taxon>Bacteria</taxon>
        <taxon>Pseudomonadati</taxon>
        <taxon>Pseudomonadota</taxon>
        <taxon>Alphaproteobacteria</taxon>
        <taxon>Acetobacterales</taxon>
        <taxon>Acetobacteraceae</taxon>
    </lineage>
</organism>
<dbReference type="InterPro" id="IPR000182">
    <property type="entry name" value="GNAT_dom"/>
</dbReference>
<gene>
    <name evidence="2" type="ORF">QJV33_08570</name>
</gene>
<keyword evidence="3" id="KW-1185">Reference proteome</keyword>
<dbReference type="CDD" id="cd04301">
    <property type="entry name" value="NAT_SF"/>
    <property type="match status" value="1"/>
</dbReference>
<protein>
    <submittedName>
        <fullName evidence="2">GNAT family N-acetyltransferase</fullName>
    </submittedName>
</protein>
<reference evidence="2" key="1">
    <citation type="submission" date="2023-05" db="EMBL/GenBank/DDBJ databases">
        <title>Whole genome sequence of Commensalibacter sp.</title>
        <authorList>
            <person name="Charoenyingcharoen P."/>
            <person name="Yukphan P."/>
        </authorList>
    </citation>
    <scope>NUCLEOTIDE SEQUENCE</scope>
    <source>
        <strain evidence="2">TBRC 10068</strain>
    </source>
</reference>